<feature type="compositionally biased region" description="Polar residues" evidence="1">
    <location>
        <begin position="56"/>
        <end position="67"/>
    </location>
</feature>
<evidence type="ECO:0000313" key="2">
    <source>
        <dbReference type="EMBL" id="EME44117.1"/>
    </source>
</evidence>
<organism evidence="2 3">
    <name type="scientific">Dothistroma septosporum (strain NZE10 / CBS 128990)</name>
    <name type="common">Red band needle blight fungus</name>
    <name type="synonym">Mycosphaerella pini</name>
    <dbReference type="NCBI Taxonomy" id="675120"/>
    <lineage>
        <taxon>Eukaryota</taxon>
        <taxon>Fungi</taxon>
        <taxon>Dikarya</taxon>
        <taxon>Ascomycota</taxon>
        <taxon>Pezizomycotina</taxon>
        <taxon>Dothideomycetes</taxon>
        <taxon>Dothideomycetidae</taxon>
        <taxon>Mycosphaerellales</taxon>
        <taxon>Mycosphaerellaceae</taxon>
        <taxon>Dothistroma</taxon>
    </lineage>
</organism>
<evidence type="ECO:0000313" key="3">
    <source>
        <dbReference type="Proteomes" id="UP000016933"/>
    </source>
</evidence>
<gene>
    <name evidence="2" type="ORF">DOTSEDRAFT_151802</name>
</gene>
<feature type="region of interest" description="Disordered" evidence="1">
    <location>
        <begin position="37"/>
        <end position="67"/>
    </location>
</feature>
<reference evidence="2 3" key="2">
    <citation type="journal article" date="2012" name="PLoS Pathog.">
        <title>Diverse lifestyles and strategies of plant pathogenesis encoded in the genomes of eighteen Dothideomycetes fungi.</title>
        <authorList>
            <person name="Ohm R.A."/>
            <person name="Feau N."/>
            <person name="Henrissat B."/>
            <person name="Schoch C.L."/>
            <person name="Horwitz B.A."/>
            <person name="Barry K.W."/>
            <person name="Condon B.J."/>
            <person name="Copeland A.C."/>
            <person name="Dhillon B."/>
            <person name="Glaser F."/>
            <person name="Hesse C.N."/>
            <person name="Kosti I."/>
            <person name="LaButti K."/>
            <person name="Lindquist E.A."/>
            <person name="Lucas S."/>
            <person name="Salamov A.A."/>
            <person name="Bradshaw R.E."/>
            <person name="Ciuffetti L."/>
            <person name="Hamelin R.C."/>
            <person name="Kema G.H.J."/>
            <person name="Lawrence C."/>
            <person name="Scott J.A."/>
            <person name="Spatafora J.W."/>
            <person name="Turgeon B.G."/>
            <person name="de Wit P.J.G.M."/>
            <person name="Zhong S."/>
            <person name="Goodwin S.B."/>
            <person name="Grigoriev I.V."/>
        </authorList>
    </citation>
    <scope>NUCLEOTIDE SEQUENCE [LARGE SCALE GENOMIC DNA]</scope>
    <source>
        <strain evidence="3">NZE10 / CBS 128990</strain>
    </source>
</reference>
<sequence>MVAPNAHRGNSAAGVAEGSSSCAAGLMRLEPCRRRSKPVSTMAGLITPSTSHDDPFTTSPANGSQSVACRAQEPGGFFLLLLRHVARRTFSNPASLLLPPDQDDRTGQSAPTAGILHSRSSRPTSCRTLLKKEAS</sequence>
<dbReference type="AlphaFoldDB" id="N1PKW2"/>
<reference evidence="3" key="1">
    <citation type="journal article" date="2012" name="PLoS Genet.">
        <title>The genomes of the fungal plant pathogens Cladosporium fulvum and Dothistroma septosporum reveal adaptation to different hosts and lifestyles but also signatures of common ancestry.</title>
        <authorList>
            <person name="de Wit P.J.G.M."/>
            <person name="van der Burgt A."/>
            <person name="Oekmen B."/>
            <person name="Stergiopoulos I."/>
            <person name="Abd-Elsalam K.A."/>
            <person name="Aerts A.L."/>
            <person name="Bahkali A.H."/>
            <person name="Beenen H.G."/>
            <person name="Chettri P."/>
            <person name="Cox M.P."/>
            <person name="Datema E."/>
            <person name="de Vries R.P."/>
            <person name="Dhillon B."/>
            <person name="Ganley A.R."/>
            <person name="Griffiths S.A."/>
            <person name="Guo Y."/>
            <person name="Hamelin R.C."/>
            <person name="Henrissat B."/>
            <person name="Kabir M.S."/>
            <person name="Jashni M.K."/>
            <person name="Kema G."/>
            <person name="Klaubauf S."/>
            <person name="Lapidus A."/>
            <person name="Levasseur A."/>
            <person name="Lindquist E."/>
            <person name="Mehrabi R."/>
            <person name="Ohm R.A."/>
            <person name="Owen T.J."/>
            <person name="Salamov A."/>
            <person name="Schwelm A."/>
            <person name="Schijlen E."/>
            <person name="Sun H."/>
            <person name="van den Burg H.A."/>
            <person name="van Ham R.C.H.J."/>
            <person name="Zhang S."/>
            <person name="Goodwin S.B."/>
            <person name="Grigoriev I.V."/>
            <person name="Collemare J."/>
            <person name="Bradshaw R.E."/>
        </authorList>
    </citation>
    <scope>NUCLEOTIDE SEQUENCE [LARGE SCALE GENOMIC DNA]</scope>
    <source>
        <strain evidence="3">NZE10 / CBS 128990</strain>
    </source>
</reference>
<dbReference type="HOGENOM" id="CLU_1885714_0_0_1"/>
<proteinExistence type="predicted"/>
<feature type="region of interest" description="Disordered" evidence="1">
    <location>
        <begin position="93"/>
        <end position="135"/>
    </location>
</feature>
<dbReference type="EMBL" id="KB446539">
    <property type="protein sequence ID" value="EME44117.1"/>
    <property type="molecule type" value="Genomic_DNA"/>
</dbReference>
<accession>N1PKW2</accession>
<name>N1PKW2_DOTSN</name>
<dbReference type="Proteomes" id="UP000016933">
    <property type="component" value="Unassembled WGS sequence"/>
</dbReference>
<protein>
    <submittedName>
        <fullName evidence="2">Uncharacterized protein</fullName>
    </submittedName>
</protein>
<keyword evidence="3" id="KW-1185">Reference proteome</keyword>
<evidence type="ECO:0000256" key="1">
    <source>
        <dbReference type="SAM" id="MobiDB-lite"/>
    </source>
</evidence>